<dbReference type="GO" id="GO:0000160">
    <property type="term" value="P:phosphorelay signal transduction system"/>
    <property type="evidence" value="ECO:0007669"/>
    <property type="project" value="InterPro"/>
</dbReference>
<dbReference type="SMART" id="SM00028">
    <property type="entry name" value="TPR"/>
    <property type="match status" value="4"/>
</dbReference>
<keyword evidence="3" id="KW-0238">DNA-binding</keyword>
<feature type="region of interest" description="Disordered" evidence="6">
    <location>
        <begin position="237"/>
        <end position="276"/>
    </location>
</feature>
<dbReference type="InterPro" id="IPR027417">
    <property type="entry name" value="P-loop_NTPase"/>
</dbReference>
<sequence length="915" mass="96802">MRYRILGDVEVCGPAGWRGVGAAKWRTLLAVLLLGAGRPVAPEALVDELWAGSPPATARKLVQVYVHRVRRLIDDPAGLVLRTGTTGYLLAVAADEVDAGRFEALAAAGRERLGADPTAAADVLAEAIGLWRGPALAGVPRTPRVRLAVDRLERARLEAVECWADAQFALGRPDLVPPRVRELAAAHPVREELHVRLIRGLLASGHRSEAVQAYRRLGRALAAELGIGPGDAARALGRELGSDAPRGHRRTPRGPGMRAAPTRRNPSRATVSPVPAQLPPAAVPFVGRRREITAVRRALREARRAHRVGVCLLTGMGGCGKSALAVRVGHALRARYPDGTLYADLRGSGADPVSPAEVLAALLRAVGVARPPASVAEASAAYRSVLANRRILVVLDDAGSAAQVRPLLPAGPGCAAVVTSRRTLPTLDAAATCEVGPLAAGDAVGLLAALTGGVPRATLATLAGLCDGVPLALRIVAARLRTADPAALVARLSNERRRLDELQIDDLAVRTAFEAGYRMLADSADPADRAAARVWRLLADTGLREHSPTTFGVLLGVAPGDRAGDGAADPLAERLLAAHLVEAREPGRYRMHDLAALYAAERAAADETPADRSAALRRLVAWYADAADRAARLVGTVTDGRGYAGPEFGGPDAARRWLDAERGNARELTRRAAAVPSLRRDATRLGSTLASYLTVWGYDGEAEAVGHLVLDAARRTGDRGAEATALSRLGAAYLRQGDDASAVDCLRRSLDLYRTLDDEGGAAGAWNNLGLAHRRTGRPTAALTCLRTSLAIRRRLGDEVKASSTLDNIGLVYLDLGDTKRAVRCHEEALDLARRLDRHHLAGLVMINLGWARYRAGDTGPAVGWLRRAVVTCRDVGHRLGEAEALRRLADILDAAGHPAAAARRRERATALADG</sequence>
<dbReference type="Pfam" id="PF13424">
    <property type="entry name" value="TPR_12"/>
    <property type="match status" value="2"/>
</dbReference>
<dbReference type="SUPFAM" id="SSF52540">
    <property type="entry name" value="P-loop containing nucleoside triphosphate hydrolases"/>
    <property type="match status" value="1"/>
</dbReference>
<dbReference type="RefSeq" id="WP_203655956.1">
    <property type="nucleotide sequence ID" value="NZ_BAAAZM010000003.1"/>
</dbReference>
<dbReference type="InterPro" id="IPR019734">
    <property type="entry name" value="TPR_rpt"/>
</dbReference>
<dbReference type="PRINTS" id="PR00364">
    <property type="entry name" value="DISEASERSIST"/>
</dbReference>
<dbReference type="InterPro" id="IPR001867">
    <property type="entry name" value="OmpR/PhoB-type_DNA-bd"/>
</dbReference>
<evidence type="ECO:0000256" key="2">
    <source>
        <dbReference type="ARBA" id="ARBA00023015"/>
    </source>
</evidence>
<dbReference type="EMBL" id="BOMB01000008">
    <property type="protein sequence ID" value="GID10627.1"/>
    <property type="molecule type" value="Genomic_DNA"/>
</dbReference>
<dbReference type="InterPro" id="IPR011990">
    <property type="entry name" value="TPR-like_helical_dom_sf"/>
</dbReference>
<evidence type="ECO:0000256" key="5">
    <source>
        <dbReference type="PROSITE-ProRule" id="PRU00339"/>
    </source>
</evidence>
<dbReference type="SUPFAM" id="SSF48452">
    <property type="entry name" value="TPR-like"/>
    <property type="match status" value="2"/>
</dbReference>
<dbReference type="PROSITE" id="PS50005">
    <property type="entry name" value="TPR"/>
    <property type="match status" value="2"/>
</dbReference>
<feature type="repeat" description="TPR" evidence="5">
    <location>
        <begin position="803"/>
        <end position="836"/>
    </location>
</feature>
<reference evidence="8" key="1">
    <citation type="submission" date="2021-01" db="EMBL/GenBank/DDBJ databases">
        <title>Whole genome shotgun sequence of Actinocatenispora rupis NBRC 107355.</title>
        <authorList>
            <person name="Komaki H."/>
            <person name="Tamura T."/>
        </authorList>
    </citation>
    <scope>NUCLEOTIDE SEQUENCE</scope>
    <source>
        <strain evidence="8">NBRC 107355</strain>
    </source>
</reference>
<dbReference type="InterPro" id="IPR016032">
    <property type="entry name" value="Sig_transdc_resp-reg_C-effctor"/>
</dbReference>
<evidence type="ECO:0000313" key="8">
    <source>
        <dbReference type="EMBL" id="GID10627.1"/>
    </source>
</evidence>
<feature type="domain" description="Bacterial transcriptional activator" evidence="7">
    <location>
        <begin position="97"/>
        <end position="241"/>
    </location>
</feature>
<dbReference type="Gene3D" id="1.10.10.10">
    <property type="entry name" value="Winged helix-like DNA-binding domain superfamily/Winged helix DNA-binding domain"/>
    <property type="match status" value="1"/>
</dbReference>
<dbReference type="SMART" id="SM01043">
    <property type="entry name" value="BTAD"/>
    <property type="match status" value="1"/>
</dbReference>
<dbReference type="PANTHER" id="PTHR35807">
    <property type="entry name" value="TRANSCRIPTIONAL REGULATOR REDD-RELATED"/>
    <property type="match status" value="1"/>
</dbReference>
<dbReference type="SUPFAM" id="SSF46894">
    <property type="entry name" value="C-terminal effector domain of the bipartite response regulators"/>
    <property type="match status" value="1"/>
</dbReference>
<feature type="repeat" description="TPR" evidence="5">
    <location>
        <begin position="723"/>
        <end position="756"/>
    </location>
</feature>
<name>A0A8J3NBG1_9ACTN</name>
<evidence type="ECO:0000313" key="9">
    <source>
        <dbReference type="Proteomes" id="UP000612808"/>
    </source>
</evidence>
<dbReference type="PANTHER" id="PTHR35807:SF1">
    <property type="entry name" value="TRANSCRIPTIONAL REGULATOR REDD"/>
    <property type="match status" value="1"/>
</dbReference>
<dbReference type="Pfam" id="PF00486">
    <property type="entry name" value="Trans_reg_C"/>
    <property type="match status" value="1"/>
</dbReference>
<dbReference type="Gene3D" id="3.40.50.300">
    <property type="entry name" value="P-loop containing nucleotide triphosphate hydrolases"/>
    <property type="match status" value="1"/>
</dbReference>
<keyword evidence="5" id="KW-0802">TPR repeat</keyword>
<comment type="similarity">
    <text evidence="1">Belongs to the AfsR/DnrI/RedD regulatory family.</text>
</comment>
<dbReference type="GO" id="GO:0006355">
    <property type="term" value="P:regulation of DNA-templated transcription"/>
    <property type="evidence" value="ECO:0007669"/>
    <property type="project" value="InterPro"/>
</dbReference>
<evidence type="ECO:0000256" key="3">
    <source>
        <dbReference type="ARBA" id="ARBA00023125"/>
    </source>
</evidence>
<dbReference type="Proteomes" id="UP000612808">
    <property type="component" value="Unassembled WGS sequence"/>
</dbReference>
<accession>A0A8J3NBG1</accession>
<evidence type="ECO:0000259" key="7">
    <source>
        <dbReference type="SMART" id="SM01043"/>
    </source>
</evidence>
<dbReference type="InterPro" id="IPR005158">
    <property type="entry name" value="BTAD"/>
</dbReference>
<dbReference type="CDD" id="cd15831">
    <property type="entry name" value="BTAD"/>
    <property type="match status" value="1"/>
</dbReference>
<dbReference type="GO" id="GO:0003677">
    <property type="term" value="F:DNA binding"/>
    <property type="evidence" value="ECO:0007669"/>
    <property type="project" value="UniProtKB-KW"/>
</dbReference>
<proteinExistence type="inferred from homology"/>
<evidence type="ECO:0000256" key="1">
    <source>
        <dbReference type="ARBA" id="ARBA00005820"/>
    </source>
</evidence>
<evidence type="ECO:0000256" key="6">
    <source>
        <dbReference type="SAM" id="MobiDB-lite"/>
    </source>
</evidence>
<dbReference type="Pfam" id="PF03704">
    <property type="entry name" value="BTAD"/>
    <property type="match status" value="1"/>
</dbReference>
<dbReference type="InterPro" id="IPR036388">
    <property type="entry name" value="WH-like_DNA-bd_sf"/>
</dbReference>
<organism evidence="8 9">
    <name type="scientific">Actinocatenispora rupis</name>
    <dbReference type="NCBI Taxonomy" id="519421"/>
    <lineage>
        <taxon>Bacteria</taxon>
        <taxon>Bacillati</taxon>
        <taxon>Actinomycetota</taxon>
        <taxon>Actinomycetes</taxon>
        <taxon>Micromonosporales</taxon>
        <taxon>Micromonosporaceae</taxon>
        <taxon>Actinocatenispora</taxon>
    </lineage>
</organism>
<dbReference type="Gene3D" id="1.25.40.10">
    <property type="entry name" value="Tetratricopeptide repeat domain"/>
    <property type="match status" value="2"/>
</dbReference>
<keyword evidence="9" id="KW-1185">Reference proteome</keyword>
<dbReference type="AlphaFoldDB" id="A0A8J3NBG1"/>
<keyword evidence="2" id="KW-0805">Transcription regulation</keyword>
<gene>
    <name evidence="8" type="ORF">Aru02nite_15160</name>
</gene>
<evidence type="ECO:0000256" key="4">
    <source>
        <dbReference type="ARBA" id="ARBA00023163"/>
    </source>
</evidence>
<comment type="caution">
    <text evidence="8">The sequence shown here is derived from an EMBL/GenBank/DDBJ whole genome shotgun (WGS) entry which is preliminary data.</text>
</comment>
<keyword evidence="4" id="KW-0804">Transcription</keyword>
<dbReference type="InterPro" id="IPR051677">
    <property type="entry name" value="AfsR-DnrI-RedD_regulator"/>
</dbReference>
<protein>
    <submittedName>
        <fullName evidence="8">SARP family transcriptional regulator</fullName>
    </submittedName>
</protein>